<reference evidence="3 4" key="1">
    <citation type="submission" date="2019-08" db="EMBL/GenBank/DDBJ databases">
        <title>Whole genome of Aphis craccivora.</title>
        <authorList>
            <person name="Voronova N.V."/>
            <person name="Shulinski R.S."/>
            <person name="Bandarenka Y.V."/>
            <person name="Zhorov D.G."/>
            <person name="Warner D."/>
        </authorList>
    </citation>
    <scope>NUCLEOTIDE SEQUENCE [LARGE SCALE GENOMIC DNA]</scope>
    <source>
        <strain evidence="3">180601</strain>
        <tissue evidence="3">Whole Body</tissue>
    </source>
</reference>
<evidence type="ECO:0000313" key="4">
    <source>
        <dbReference type="Proteomes" id="UP000478052"/>
    </source>
</evidence>
<comment type="caution">
    <text evidence="3">The sequence shown here is derived from an EMBL/GenBank/DDBJ whole genome shotgun (WGS) entry which is preliminary data.</text>
</comment>
<dbReference type="Proteomes" id="UP000478052">
    <property type="component" value="Unassembled WGS sequence"/>
</dbReference>
<accession>A0A6G0W2Q7</accession>
<evidence type="ECO:0000313" key="3">
    <source>
        <dbReference type="EMBL" id="KAF0721201.1"/>
    </source>
</evidence>
<protein>
    <submittedName>
        <fullName evidence="3">PiggyBac transposable element-derived protein 4-like</fullName>
    </submittedName>
</protein>
<feature type="compositionally biased region" description="Acidic residues" evidence="1">
    <location>
        <begin position="11"/>
        <end position="28"/>
    </location>
</feature>
<keyword evidence="4" id="KW-1185">Reference proteome</keyword>
<organism evidence="3 4">
    <name type="scientific">Aphis craccivora</name>
    <name type="common">Cowpea aphid</name>
    <dbReference type="NCBI Taxonomy" id="307492"/>
    <lineage>
        <taxon>Eukaryota</taxon>
        <taxon>Metazoa</taxon>
        <taxon>Ecdysozoa</taxon>
        <taxon>Arthropoda</taxon>
        <taxon>Hexapoda</taxon>
        <taxon>Insecta</taxon>
        <taxon>Pterygota</taxon>
        <taxon>Neoptera</taxon>
        <taxon>Paraneoptera</taxon>
        <taxon>Hemiptera</taxon>
        <taxon>Sternorrhyncha</taxon>
        <taxon>Aphidomorpha</taxon>
        <taxon>Aphidoidea</taxon>
        <taxon>Aphididae</taxon>
        <taxon>Aphidini</taxon>
        <taxon>Aphis</taxon>
        <taxon>Aphis</taxon>
    </lineage>
</organism>
<dbReference type="Pfam" id="PF13843">
    <property type="entry name" value="DDE_Tnp_1_7"/>
    <property type="match status" value="1"/>
</dbReference>
<proteinExistence type="predicted"/>
<dbReference type="OrthoDB" id="6620323at2759"/>
<name>A0A6G0W2Q7_APHCR</name>
<sequence length="473" mass="54460">MSELISSWLNEDMESLNDSCSDDSENDDNTISVERHNEQNYESDEPTENTGDESEPDDEESLSLFFIDNVIQDIVICTNIYLTKIRINYGRERDVLDTSVVEMGALFGLLYIAGMMKSNHLNLSDLWSNDGLSPEYFRTIMSKTRFYLLLRALRFDNINTRSERKKIDKLAPIRTIFDEFVDRCKLNYTVGEYCTIDEMLEGFRGKCNFRQYIPNKPNKYGIKIFSLVDARLFYTTNMEVYVGKQPIGPYNQDNGASSIVKRMISPISKTGRNLTIDNWFTSVSLAVDLLHNHKITMVGTIRKNKREIPPLFLDTKKREVNSRGVDVVDELKAEYSVARISCRWPLTIFFSLMNIAGINSQIIYKANTENTISRRQFLKSLGQDLCKPFMVQRLNCKNLSFDLRKQINRFTGQISTPTQEDPRPIERVKCAYCPARKNRYTVVKCARCSVPLCKEHTLALCSLCNGNSEDLDD</sequence>
<dbReference type="PANTHER" id="PTHR46599">
    <property type="entry name" value="PIGGYBAC TRANSPOSABLE ELEMENT-DERIVED PROTEIN 4"/>
    <property type="match status" value="1"/>
</dbReference>
<dbReference type="InterPro" id="IPR029526">
    <property type="entry name" value="PGBD"/>
</dbReference>
<feature type="compositionally biased region" description="Acidic residues" evidence="1">
    <location>
        <begin position="41"/>
        <end position="58"/>
    </location>
</feature>
<dbReference type="AlphaFoldDB" id="A0A6G0W2Q7"/>
<dbReference type="PANTHER" id="PTHR46599:SF6">
    <property type="entry name" value="DUAL SPECIFICITY PHOSPHATASE 26"/>
    <property type="match status" value="1"/>
</dbReference>
<evidence type="ECO:0000256" key="1">
    <source>
        <dbReference type="SAM" id="MobiDB-lite"/>
    </source>
</evidence>
<feature type="domain" description="PiggyBac transposable element-derived protein" evidence="2">
    <location>
        <begin position="62"/>
        <end position="322"/>
    </location>
</feature>
<evidence type="ECO:0000259" key="2">
    <source>
        <dbReference type="Pfam" id="PF13843"/>
    </source>
</evidence>
<dbReference type="EMBL" id="VUJU01009269">
    <property type="protein sequence ID" value="KAF0721201.1"/>
    <property type="molecule type" value="Genomic_DNA"/>
</dbReference>
<feature type="region of interest" description="Disordered" evidence="1">
    <location>
        <begin position="1"/>
        <end position="58"/>
    </location>
</feature>
<gene>
    <name evidence="3" type="ORF">FWK35_00021963</name>
</gene>